<name>Q0W0A0_METAR</name>
<keyword evidence="1" id="KW-1133">Transmembrane helix</keyword>
<organism evidence="2 3">
    <name type="scientific">Methanocella arvoryzae (strain DSM 22066 / NBRC 105507 / MRE50)</name>
    <dbReference type="NCBI Taxonomy" id="351160"/>
    <lineage>
        <taxon>Archaea</taxon>
        <taxon>Methanobacteriati</taxon>
        <taxon>Methanobacteriota</taxon>
        <taxon>Stenosarchaea group</taxon>
        <taxon>Methanomicrobia</taxon>
        <taxon>Methanocellales</taxon>
        <taxon>Methanocellaceae</taxon>
        <taxon>Methanocella</taxon>
    </lineage>
</organism>
<dbReference type="Proteomes" id="UP000000663">
    <property type="component" value="Chromosome"/>
</dbReference>
<protein>
    <submittedName>
        <fullName evidence="2">Uncharacterized protein</fullName>
    </submittedName>
</protein>
<evidence type="ECO:0000313" key="3">
    <source>
        <dbReference type="Proteomes" id="UP000000663"/>
    </source>
</evidence>
<keyword evidence="1" id="KW-0472">Membrane</keyword>
<dbReference type="STRING" id="351160.NRC29"/>
<dbReference type="AlphaFoldDB" id="Q0W0A0"/>
<feature type="transmembrane region" description="Helical" evidence="1">
    <location>
        <begin position="12"/>
        <end position="39"/>
    </location>
</feature>
<evidence type="ECO:0000256" key="1">
    <source>
        <dbReference type="SAM" id="Phobius"/>
    </source>
</evidence>
<proteinExistence type="predicted"/>
<dbReference type="EMBL" id="AM114193">
    <property type="protein sequence ID" value="CAJ38193.1"/>
    <property type="molecule type" value="Genomic_DNA"/>
</dbReference>
<sequence length="79" mass="8841">MVYLINTIQAAMAIMTMVSMIVMVIARFMIVFMSLRYCLIKKLATEMTMATMTSRMAKITIRVIQSIVIGSASGHSVFQ</sequence>
<dbReference type="KEGG" id="rci:NRC29"/>
<keyword evidence="1" id="KW-0812">Transmembrane</keyword>
<evidence type="ECO:0000313" key="2">
    <source>
        <dbReference type="EMBL" id="CAJ38193.1"/>
    </source>
</evidence>
<gene>
    <name evidence="2" type="ORF">NRC29</name>
</gene>
<keyword evidence="3" id="KW-1185">Reference proteome</keyword>
<accession>Q0W0A0</accession>
<reference evidence="2 3" key="1">
    <citation type="journal article" date="2006" name="Science">
        <title>Genome of rice cluster I archaea -- the key methane producers in the rice rhizosphere.</title>
        <authorList>
            <person name="Erkel C."/>
            <person name="Kube M."/>
            <person name="Reinhardt R."/>
            <person name="Liesack W."/>
        </authorList>
    </citation>
    <scope>NUCLEOTIDE SEQUENCE [LARGE SCALE GENOMIC DNA]</scope>
    <source>
        <strain evidence="3">DSM 22066 / NBRC 105507 / MRE50</strain>
    </source>
</reference>